<dbReference type="AlphaFoldDB" id="A0A1B0ZMC0"/>
<feature type="chain" id="PRO_5008517909" description="DUF1223 domain-containing protein" evidence="1">
    <location>
        <begin position="22"/>
        <end position="235"/>
    </location>
</feature>
<organism evidence="2 3">
    <name type="scientific">Phaeobacter gallaeciensis</name>
    <dbReference type="NCBI Taxonomy" id="60890"/>
    <lineage>
        <taxon>Bacteria</taxon>
        <taxon>Pseudomonadati</taxon>
        <taxon>Pseudomonadota</taxon>
        <taxon>Alphaproteobacteria</taxon>
        <taxon>Rhodobacterales</taxon>
        <taxon>Roseobacteraceae</taxon>
        <taxon>Phaeobacter</taxon>
    </lineage>
</organism>
<dbReference type="PANTHER" id="PTHR36057:SF1">
    <property type="entry name" value="LIPOPROTEIN LIPID ATTACHMENT SITE-LIKE PROTEIN, PUTATIVE (DUF1223)-RELATED"/>
    <property type="match status" value="1"/>
</dbReference>
<dbReference type="EMBL" id="CP015124">
    <property type="protein sequence ID" value="ANP35323.1"/>
    <property type="molecule type" value="Genomic_DNA"/>
</dbReference>
<dbReference type="Proteomes" id="UP000092565">
    <property type="component" value="Chromosome"/>
</dbReference>
<feature type="signal peptide" evidence="1">
    <location>
        <begin position="1"/>
        <end position="21"/>
    </location>
</feature>
<protein>
    <recommendedName>
        <fullName evidence="4">DUF1223 domain-containing protein</fullName>
    </recommendedName>
</protein>
<accession>A0A1B0ZMC0</accession>
<dbReference type="PATRIC" id="fig|60890.4.peg.376"/>
<dbReference type="InterPro" id="IPR036249">
    <property type="entry name" value="Thioredoxin-like_sf"/>
</dbReference>
<dbReference type="Pfam" id="PF06764">
    <property type="entry name" value="DUF1223"/>
    <property type="match status" value="1"/>
</dbReference>
<name>A0A1B0ZMC0_9RHOB</name>
<evidence type="ECO:0000313" key="2">
    <source>
        <dbReference type="EMBL" id="ANP35323.1"/>
    </source>
</evidence>
<reference evidence="2 3" key="1">
    <citation type="submission" date="2016-04" db="EMBL/GenBank/DDBJ databases">
        <authorList>
            <person name="Evans L.H."/>
            <person name="Alamgir A."/>
            <person name="Owens N."/>
            <person name="Weber N.D."/>
            <person name="Virtaneva K."/>
            <person name="Barbian K."/>
            <person name="Babar A."/>
            <person name="Rosenke K."/>
        </authorList>
    </citation>
    <scope>NUCLEOTIDE SEQUENCE [LARGE SCALE GENOMIC DNA]</scope>
    <source>
        <strain evidence="2 3">JL2886</strain>
    </source>
</reference>
<evidence type="ECO:0008006" key="4">
    <source>
        <dbReference type="Google" id="ProtNLM"/>
    </source>
</evidence>
<dbReference type="SUPFAM" id="SSF52833">
    <property type="entry name" value="Thioredoxin-like"/>
    <property type="match status" value="1"/>
</dbReference>
<keyword evidence="3" id="KW-1185">Reference proteome</keyword>
<evidence type="ECO:0000256" key="1">
    <source>
        <dbReference type="SAM" id="SignalP"/>
    </source>
</evidence>
<keyword evidence="1" id="KW-0732">Signal</keyword>
<evidence type="ECO:0000313" key="3">
    <source>
        <dbReference type="Proteomes" id="UP000092565"/>
    </source>
</evidence>
<dbReference type="InterPro" id="IPR010634">
    <property type="entry name" value="DUF1223"/>
</dbReference>
<gene>
    <name evidence="2" type="ORF">JL2886_00391</name>
</gene>
<sequence length="235" mass="25545">MMRFAALASVLCLAMPAAIRAEEVDQPVVVELFTSQGCASCPPADALMHKLVEREDVLALAFHVDYWDYIGWKDVFADPTYTQRQKDYARAMGRNMVHTPQMIVMGQEDVHAADPLKVGDAIKRHQTGAQPVALDLTATAAGVEISVQARGALPKGALRVDVVRFTPLRRVSISRGELAGRTMAYANIVEDWQQIAEWDGQEDLNLTVPLPGDQSLAVLVQEAGSGPIIAAAQLK</sequence>
<dbReference type="PANTHER" id="PTHR36057">
    <property type="match status" value="1"/>
</dbReference>
<proteinExistence type="predicted"/>
<dbReference type="RefSeq" id="WP_335645289.1">
    <property type="nucleotide sequence ID" value="NZ_CP015124.1"/>
</dbReference>